<feature type="domain" description="CHASE" evidence="12">
    <location>
        <begin position="101"/>
        <end position="320"/>
    </location>
</feature>
<evidence type="ECO:0000259" key="12">
    <source>
        <dbReference type="PROSITE" id="PS50839"/>
    </source>
</evidence>
<evidence type="ECO:0000313" key="13">
    <source>
        <dbReference type="EMBL" id="AYV78741.1"/>
    </source>
</evidence>
<dbReference type="CDD" id="cd16922">
    <property type="entry name" value="HATPase_EvgS-ArcB-TorS-like"/>
    <property type="match status" value="1"/>
</dbReference>
<keyword evidence="5" id="KW-0808">Transferase</keyword>
<evidence type="ECO:0000256" key="8">
    <source>
        <dbReference type="ARBA" id="ARBA00022989"/>
    </source>
</evidence>
<organism evidence="13">
    <name type="scientific">Edafosvirus sp</name>
    <dbReference type="NCBI Taxonomy" id="2487765"/>
    <lineage>
        <taxon>Viruses</taxon>
        <taxon>Varidnaviria</taxon>
        <taxon>Bamfordvirae</taxon>
        <taxon>Nucleocytoviricota</taxon>
        <taxon>Megaviricetes</taxon>
        <taxon>Imitervirales</taxon>
        <taxon>Mimiviridae</taxon>
        <taxon>Klosneuvirinae</taxon>
    </lineage>
</organism>
<gene>
    <name evidence="13" type="ORF">Edafosvirus29_5</name>
</gene>
<dbReference type="SUPFAM" id="SSF47384">
    <property type="entry name" value="Homodimeric domain of signal transducing histidine kinase"/>
    <property type="match status" value="1"/>
</dbReference>
<name>A0A3G4ZXL8_9VIRU</name>
<dbReference type="Gene3D" id="1.10.287.130">
    <property type="match status" value="1"/>
</dbReference>
<evidence type="ECO:0000256" key="2">
    <source>
        <dbReference type="ARBA" id="ARBA00004370"/>
    </source>
</evidence>
<dbReference type="InterPro" id="IPR036890">
    <property type="entry name" value="HATPase_C_sf"/>
</dbReference>
<keyword evidence="9 10" id="KW-0472">Membrane</keyword>
<evidence type="ECO:0000256" key="7">
    <source>
        <dbReference type="ARBA" id="ARBA00022777"/>
    </source>
</evidence>
<protein>
    <recommendedName>
        <fullName evidence="3">histidine kinase</fullName>
        <ecNumber evidence="3">2.7.13.3</ecNumber>
    </recommendedName>
</protein>
<dbReference type="Pfam" id="PF03924">
    <property type="entry name" value="CHASE"/>
    <property type="match status" value="1"/>
</dbReference>
<comment type="catalytic activity">
    <reaction evidence="1">
        <text>ATP + protein L-histidine = ADP + protein N-phospho-L-histidine.</text>
        <dbReference type="EC" id="2.7.13.3"/>
    </reaction>
</comment>
<dbReference type="Gene3D" id="3.30.450.350">
    <property type="entry name" value="CHASE domain"/>
    <property type="match status" value="1"/>
</dbReference>
<keyword evidence="4" id="KW-0597">Phosphoprotein</keyword>
<dbReference type="GO" id="GO:0000155">
    <property type="term" value="F:phosphorelay sensor kinase activity"/>
    <property type="evidence" value="ECO:0007669"/>
    <property type="project" value="InterPro"/>
</dbReference>
<evidence type="ECO:0000256" key="4">
    <source>
        <dbReference type="ARBA" id="ARBA00022553"/>
    </source>
</evidence>
<keyword evidence="6 10" id="KW-0812">Transmembrane</keyword>
<dbReference type="SUPFAM" id="SSF55874">
    <property type="entry name" value="ATPase domain of HSP90 chaperone/DNA topoisomerase II/histidine kinase"/>
    <property type="match status" value="1"/>
</dbReference>
<dbReference type="Pfam" id="PF00512">
    <property type="entry name" value="HisKA"/>
    <property type="match status" value="1"/>
</dbReference>
<proteinExistence type="predicted"/>
<comment type="subcellular location">
    <subcellularLocation>
        <location evidence="2">Membrane</location>
    </subcellularLocation>
</comment>
<dbReference type="PANTHER" id="PTHR43047">
    <property type="entry name" value="TWO-COMPONENT HISTIDINE PROTEIN KINASE"/>
    <property type="match status" value="1"/>
</dbReference>
<sequence>MFLRDTNNKILFVFTLLIIFIGEIIGIYYSNKILIENDQKLINLKMDTIVNDVLRQTTGRIKQIQYTILRPTAFFREVGKNVTKTTYYDNMQMDKNPLLTSIDTIFWVPKIYYNEKIGYETFRRNNDDPTFIIKELNTTGRLIPVEQRDFYFPYAYSAPPLASLDNVLNGFDFLSTPLTKNFINMALVSINSTGTYRVSLIKKTNPYSFGIILNQLSFPNIVNMSVDNIIGIMMGIINIGDIISISIENVDIKINRNDIDVTVFDITDDIFVQSKQFNISLLYKEIKNDYKNVWFPEDLPNYEYSYNNTISVANRLWNINLRFLDNFIIENSTSISNYIIISMSIASILFNILYIILYRMYYLSKHKENIEREKKLIANKMLGYVNHEIRNPLNVINGMVDITIETLNNKIEKNTGGTNVQIQKDELSSVISDLYTAEGSCNMLRHIVNDVLDIRKLEDDKLVIDNEYINLDLFCKSIHKTIIPKLREKIDVSFSMEFKDNLENENIYIDKNRLSQILLNLIFNSIKFTIVGNIILKIRKNNSNIIFEVNDTGRGIPDEAKSYIFQPFHQADKEDSSRYGGIGLGLYLCNMLVNCMGGTINFESKFGIGSSFWIEVPLNIKNKQNNTTHSINMIEMADQKKLIQ</sequence>
<dbReference type="InterPro" id="IPR003661">
    <property type="entry name" value="HisK_dim/P_dom"/>
</dbReference>
<dbReference type="EMBL" id="MK072094">
    <property type="protein sequence ID" value="AYV78741.1"/>
    <property type="molecule type" value="Genomic_DNA"/>
</dbReference>
<dbReference type="PROSITE" id="PS50109">
    <property type="entry name" value="HIS_KIN"/>
    <property type="match status" value="1"/>
</dbReference>
<dbReference type="Gene3D" id="3.30.565.10">
    <property type="entry name" value="Histidine kinase-like ATPase, C-terminal domain"/>
    <property type="match status" value="1"/>
</dbReference>
<dbReference type="CDD" id="cd00082">
    <property type="entry name" value="HisKA"/>
    <property type="match status" value="1"/>
</dbReference>
<dbReference type="InterPro" id="IPR006189">
    <property type="entry name" value="CHASE_dom"/>
</dbReference>
<evidence type="ECO:0000256" key="9">
    <source>
        <dbReference type="ARBA" id="ARBA00023136"/>
    </source>
</evidence>
<dbReference type="PROSITE" id="PS50839">
    <property type="entry name" value="CHASE"/>
    <property type="match status" value="1"/>
</dbReference>
<dbReference type="InterPro" id="IPR005467">
    <property type="entry name" value="His_kinase_dom"/>
</dbReference>
<evidence type="ECO:0000259" key="11">
    <source>
        <dbReference type="PROSITE" id="PS50109"/>
    </source>
</evidence>
<evidence type="ECO:0000256" key="3">
    <source>
        <dbReference type="ARBA" id="ARBA00012438"/>
    </source>
</evidence>
<keyword evidence="7 13" id="KW-0418">Kinase</keyword>
<dbReference type="InterPro" id="IPR004358">
    <property type="entry name" value="Sig_transdc_His_kin-like_C"/>
</dbReference>
<dbReference type="PRINTS" id="PR00344">
    <property type="entry name" value="BCTRLSENSOR"/>
</dbReference>
<dbReference type="GO" id="GO:0009927">
    <property type="term" value="F:histidine phosphotransfer kinase activity"/>
    <property type="evidence" value="ECO:0007669"/>
    <property type="project" value="TreeGrafter"/>
</dbReference>
<evidence type="ECO:0000256" key="6">
    <source>
        <dbReference type="ARBA" id="ARBA00022692"/>
    </source>
</evidence>
<feature type="transmembrane region" description="Helical" evidence="10">
    <location>
        <begin position="338"/>
        <end position="357"/>
    </location>
</feature>
<accession>A0A3G4ZXL8</accession>
<dbReference type="SMART" id="SM00387">
    <property type="entry name" value="HATPase_c"/>
    <property type="match status" value="1"/>
</dbReference>
<dbReference type="InterPro" id="IPR042240">
    <property type="entry name" value="CHASE_sf"/>
</dbReference>
<dbReference type="SMART" id="SM00388">
    <property type="entry name" value="HisKA"/>
    <property type="match status" value="1"/>
</dbReference>
<dbReference type="InterPro" id="IPR003594">
    <property type="entry name" value="HATPase_dom"/>
</dbReference>
<dbReference type="InterPro" id="IPR036097">
    <property type="entry name" value="HisK_dim/P_sf"/>
</dbReference>
<reference evidence="13" key="1">
    <citation type="submission" date="2018-10" db="EMBL/GenBank/DDBJ databases">
        <title>Hidden diversity of soil giant viruses.</title>
        <authorList>
            <person name="Schulz F."/>
            <person name="Alteio L."/>
            <person name="Goudeau D."/>
            <person name="Ryan E.M."/>
            <person name="Malmstrom R.R."/>
            <person name="Blanchard J."/>
            <person name="Woyke T."/>
        </authorList>
    </citation>
    <scope>NUCLEOTIDE SEQUENCE</scope>
    <source>
        <strain evidence="13">EDV1</strain>
    </source>
</reference>
<dbReference type="EC" id="2.7.13.3" evidence="3"/>
<keyword evidence="8 10" id="KW-1133">Transmembrane helix</keyword>
<dbReference type="GO" id="GO:0005886">
    <property type="term" value="C:plasma membrane"/>
    <property type="evidence" value="ECO:0007669"/>
    <property type="project" value="TreeGrafter"/>
</dbReference>
<feature type="domain" description="Histidine kinase" evidence="11">
    <location>
        <begin position="384"/>
        <end position="620"/>
    </location>
</feature>
<evidence type="ECO:0000256" key="1">
    <source>
        <dbReference type="ARBA" id="ARBA00000085"/>
    </source>
</evidence>
<evidence type="ECO:0000256" key="10">
    <source>
        <dbReference type="SAM" id="Phobius"/>
    </source>
</evidence>
<dbReference type="Pfam" id="PF02518">
    <property type="entry name" value="HATPase_c"/>
    <property type="match status" value="1"/>
</dbReference>
<dbReference type="PANTHER" id="PTHR43047:SF68">
    <property type="entry name" value="HISTIDINE KINASE 5"/>
    <property type="match status" value="1"/>
</dbReference>
<evidence type="ECO:0000256" key="5">
    <source>
        <dbReference type="ARBA" id="ARBA00022679"/>
    </source>
</evidence>
<feature type="transmembrane region" description="Helical" evidence="10">
    <location>
        <begin position="12"/>
        <end position="30"/>
    </location>
</feature>